<keyword evidence="13 17" id="KW-0479">Metal-binding</keyword>
<keyword evidence="14 17" id="KW-0418">Kinase</keyword>
<dbReference type="Pfam" id="PF02896">
    <property type="entry name" value="PEP-utilizers_C"/>
    <property type="match status" value="1"/>
</dbReference>
<comment type="similarity">
    <text evidence="5 17">Belongs to the PEP-utilizing enzyme family.</text>
</comment>
<reference evidence="25 26" key="1">
    <citation type="journal article" date="2017" name="Genome Announc.">
        <title>Draft Genome Sequence of a Sporulating and Motile Strain of Lachnotalea glycerini Isolated from Water in Quebec City, Canada.</title>
        <authorList>
            <person name="Maheux A.F."/>
            <person name="Boudreau D.K."/>
            <person name="Berube E."/>
            <person name="Boissinot M."/>
            <person name="Raymond F."/>
            <person name="Brodeur S."/>
            <person name="Corbeil J."/>
            <person name="Isabel S."/>
            <person name="Omar R.F."/>
            <person name="Bergeron M.G."/>
        </authorList>
    </citation>
    <scope>NUCLEOTIDE SEQUENCE [LARGE SCALE GENOMIC DNA]</scope>
    <source>
        <strain evidence="25 26">CCRI-19302</strain>
    </source>
</reference>
<evidence type="ECO:0000256" key="7">
    <source>
        <dbReference type="ARBA" id="ARBA00016544"/>
    </source>
</evidence>
<dbReference type="PANTHER" id="PTHR46244">
    <property type="entry name" value="PHOSPHOENOLPYRUVATE-PROTEIN PHOSPHOTRANSFERASE"/>
    <property type="match status" value="1"/>
</dbReference>
<feature type="binding site" evidence="20">
    <location>
        <position position="454"/>
    </location>
    <ligand>
        <name>Mg(2+)</name>
        <dbReference type="ChEBI" id="CHEBI:18420"/>
    </ligand>
</feature>
<feature type="binding site" evidence="19">
    <location>
        <position position="331"/>
    </location>
    <ligand>
        <name>phosphoenolpyruvate</name>
        <dbReference type="ChEBI" id="CHEBI:58702"/>
    </ligand>
</feature>
<dbReference type="OrthoDB" id="9765468at2"/>
<dbReference type="GO" id="GO:0005737">
    <property type="term" value="C:cytoplasm"/>
    <property type="evidence" value="ECO:0007669"/>
    <property type="project" value="UniProtKB-SubCell"/>
</dbReference>
<dbReference type="SUPFAM" id="SSF47831">
    <property type="entry name" value="Enzyme I of the PEP:sugar phosphotransferase system HPr-binding (sub)domain"/>
    <property type="match status" value="1"/>
</dbReference>
<evidence type="ECO:0000256" key="4">
    <source>
        <dbReference type="ARBA" id="ARBA00004496"/>
    </source>
</evidence>
<dbReference type="GO" id="GO:0009401">
    <property type="term" value="P:phosphoenolpyruvate-dependent sugar phosphotransferase system"/>
    <property type="evidence" value="ECO:0007669"/>
    <property type="project" value="UniProtKB-KW"/>
</dbReference>
<dbReference type="InterPro" id="IPR008279">
    <property type="entry name" value="PEP-util_enz_mobile_dom"/>
</dbReference>
<comment type="subcellular location">
    <subcellularLocation>
        <location evidence="4 17">Cytoplasm</location>
    </subcellularLocation>
</comment>
<sequence>MIVLEGKSVFNDICMGNISFYKRKESVIKRYKVEDTDAEIKRFESAKEKGKKQLQSLYEKALADVGEANAAIFEIHQMMLEDLDYCESIINIINSQQVNAEYAVGVTADNFTAMFAAMDDAYMQGRAADVKDVSERLLKILTNAEDGIQILNDKVVIAADDLVPSETVQLDKDKVLGFIMQNGSANSHTAILARSMGIPAIIGLGEDLKKEFDGKYVIVDGFHGKVYIEPDEETLAVMEKRRKESLERKELLQQLKDKEDITLDGTKINIYANIGNSSDVGNVLKNDANGIGLFRSEFLYLENSDYPTEEQQFAAYKTVAENMAGKKVIIRTLDIGADKKVDYFKLDKEENPALGYRAIRICLTRKEIFKTQLRALYRAAVFGNISIMFPMIISVEEVKAIKVIIAQVKEELKQEGIPFKENVETGIMIETPASVMISDELAKEVDFFSVGTNDLTQYTLAIDRQNQKLEPFYNAHHKAVLKMIKMAADNAHAEGKWIGICGELGADITLTEEFLKMGIDELSVSASMVLEVRKRVREIDLTK</sequence>
<dbReference type="PROSITE" id="PS00742">
    <property type="entry name" value="PEP_ENZYMES_2"/>
    <property type="match status" value="1"/>
</dbReference>
<evidence type="ECO:0000256" key="21">
    <source>
        <dbReference type="SAM" id="Coils"/>
    </source>
</evidence>
<evidence type="ECO:0000256" key="8">
    <source>
        <dbReference type="ARBA" id="ARBA00022448"/>
    </source>
</evidence>
<evidence type="ECO:0000313" key="26">
    <source>
        <dbReference type="Proteomes" id="UP000216411"/>
    </source>
</evidence>
<dbReference type="InterPro" id="IPR024692">
    <property type="entry name" value="PTS_EI"/>
</dbReference>
<evidence type="ECO:0000256" key="1">
    <source>
        <dbReference type="ARBA" id="ARBA00000683"/>
    </source>
</evidence>
<feature type="active site" description="Tele-phosphohistidine intermediate" evidence="18">
    <location>
        <position position="188"/>
    </location>
</feature>
<dbReference type="Gene3D" id="3.50.30.10">
    <property type="entry name" value="Phosphohistidine domain"/>
    <property type="match status" value="1"/>
</dbReference>
<feature type="binding site" evidence="19">
    <location>
        <begin position="453"/>
        <end position="454"/>
    </location>
    <ligand>
        <name>phosphoenolpyruvate</name>
        <dbReference type="ChEBI" id="CHEBI:58702"/>
    </ligand>
</feature>
<evidence type="ECO:0000256" key="11">
    <source>
        <dbReference type="ARBA" id="ARBA00022679"/>
    </source>
</evidence>
<keyword evidence="11 17" id="KW-0808">Transferase</keyword>
<dbReference type="EMBL" id="NOKA02000014">
    <property type="protein sequence ID" value="RDY31508.1"/>
    <property type="molecule type" value="Genomic_DNA"/>
</dbReference>
<dbReference type="RefSeq" id="WP_115804180.1">
    <property type="nucleotide sequence ID" value="NZ_NOKA02000014.1"/>
</dbReference>
<name>A0A371JFL4_9FIRM</name>
<evidence type="ECO:0000256" key="10">
    <source>
        <dbReference type="ARBA" id="ARBA00022597"/>
    </source>
</evidence>
<evidence type="ECO:0000259" key="23">
    <source>
        <dbReference type="Pfam" id="PF02896"/>
    </source>
</evidence>
<evidence type="ECO:0000256" key="2">
    <source>
        <dbReference type="ARBA" id="ARBA00001946"/>
    </source>
</evidence>
<comment type="caution">
    <text evidence="25">The sequence shown here is derived from an EMBL/GenBank/DDBJ whole genome shotgun (WGS) entry which is preliminary data.</text>
</comment>
<gene>
    <name evidence="25" type="primary">ptsP</name>
    <name evidence="25" type="ORF">CG710_009135</name>
</gene>
<evidence type="ECO:0000256" key="20">
    <source>
        <dbReference type="PIRSR" id="PIRSR000732-3"/>
    </source>
</evidence>
<keyword evidence="9 17" id="KW-0963">Cytoplasm</keyword>
<dbReference type="InterPro" id="IPR015813">
    <property type="entry name" value="Pyrv/PenolPyrv_kinase-like_dom"/>
</dbReference>
<dbReference type="PRINTS" id="PR01736">
    <property type="entry name" value="PHPHTRNFRASE"/>
</dbReference>
<dbReference type="PANTHER" id="PTHR46244:SF3">
    <property type="entry name" value="PHOSPHOENOLPYRUVATE-PROTEIN PHOSPHOTRANSFERASE"/>
    <property type="match status" value="1"/>
</dbReference>
<dbReference type="InterPro" id="IPR006318">
    <property type="entry name" value="PTS_EI-like"/>
</dbReference>
<evidence type="ECO:0000256" key="15">
    <source>
        <dbReference type="ARBA" id="ARBA00022842"/>
    </source>
</evidence>
<keyword evidence="15 17" id="KW-0460">Magnesium</keyword>
<dbReference type="GO" id="GO:0016301">
    <property type="term" value="F:kinase activity"/>
    <property type="evidence" value="ECO:0007669"/>
    <property type="project" value="UniProtKB-KW"/>
</dbReference>
<dbReference type="InterPro" id="IPR036618">
    <property type="entry name" value="PtsI_HPr-bd_sf"/>
</dbReference>
<proteinExistence type="inferred from homology"/>
<feature type="binding site" evidence="20">
    <location>
        <position position="430"/>
    </location>
    <ligand>
        <name>Mg(2+)</name>
        <dbReference type="ChEBI" id="CHEBI:18420"/>
    </ligand>
</feature>
<dbReference type="InterPro" id="IPR040442">
    <property type="entry name" value="Pyrv_kinase-like_dom_sf"/>
</dbReference>
<dbReference type="InterPro" id="IPR000121">
    <property type="entry name" value="PEP_util_C"/>
</dbReference>
<evidence type="ECO:0000256" key="18">
    <source>
        <dbReference type="PIRSR" id="PIRSR000732-1"/>
    </source>
</evidence>
<dbReference type="Pfam" id="PF05524">
    <property type="entry name" value="PEP-utilisers_N"/>
    <property type="match status" value="1"/>
</dbReference>
<keyword evidence="12 17" id="KW-0598">Phosphotransferase system</keyword>
<feature type="binding site" evidence="19">
    <location>
        <position position="464"/>
    </location>
    <ligand>
        <name>phosphoenolpyruvate</name>
        <dbReference type="ChEBI" id="CHEBI:58702"/>
    </ligand>
</feature>
<keyword evidence="25" id="KW-0670">Pyruvate</keyword>
<evidence type="ECO:0000256" key="17">
    <source>
        <dbReference type="PIRNR" id="PIRNR000732"/>
    </source>
</evidence>
<dbReference type="Gene3D" id="1.10.274.10">
    <property type="entry name" value="PtsI, HPr-binding domain"/>
    <property type="match status" value="1"/>
</dbReference>
<protein>
    <recommendedName>
        <fullName evidence="7 17">Phosphoenolpyruvate-protein phosphotransferase</fullName>
        <ecNumber evidence="6 17">2.7.3.9</ecNumber>
    </recommendedName>
    <alternativeName>
        <fullName evidence="16 17">Phosphotransferase system, enzyme I</fullName>
    </alternativeName>
</protein>
<evidence type="ECO:0000259" key="24">
    <source>
        <dbReference type="Pfam" id="PF05524"/>
    </source>
</evidence>
<evidence type="ECO:0000256" key="14">
    <source>
        <dbReference type="ARBA" id="ARBA00022777"/>
    </source>
</evidence>
<accession>A0A371JFL4</accession>
<dbReference type="GO" id="GO:0046872">
    <property type="term" value="F:metal ion binding"/>
    <property type="evidence" value="ECO:0007669"/>
    <property type="project" value="UniProtKB-KW"/>
</dbReference>
<evidence type="ECO:0000313" key="25">
    <source>
        <dbReference type="EMBL" id="RDY31508.1"/>
    </source>
</evidence>
<comment type="catalytic activity">
    <reaction evidence="1 17">
        <text>L-histidyl-[protein] + phosphoenolpyruvate = N(pros)-phospho-L-histidyl-[protein] + pyruvate</text>
        <dbReference type="Rhea" id="RHEA:23880"/>
        <dbReference type="Rhea" id="RHEA-COMP:9745"/>
        <dbReference type="Rhea" id="RHEA-COMP:9746"/>
        <dbReference type="ChEBI" id="CHEBI:15361"/>
        <dbReference type="ChEBI" id="CHEBI:29979"/>
        <dbReference type="ChEBI" id="CHEBI:58702"/>
        <dbReference type="ChEBI" id="CHEBI:64837"/>
        <dbReference type="EC" id="2.7.3.9"/>
    </reaction>
</comment>
<feature type="coiled-coil region" evidence="21">
    <location>
        <begin position="33"/>
        <end position="60"/>
    </location>
</feature>
<dbReference type="SUPFAM" id="SSF52009">
    <property type="entry name" value="Phosphohistidine domain"/>
    <property type="match status" value="1"/>
</dbReference>
<evidence type="ECO:0000256" key="19">
    <source>
        <dbReference type="PIRSR" id="PIRSR000732-2"/>
    </source>
</evidence>
<feature type="domain" description="Phosphotransferase system enzyme I N-terminal" evidence="24">
    <location>
        <begin position="6"/>
        <end position="126"/>
    </location>
</feature>
<evidence type="ECO:0000256" key="13">
    <source>
        <dbReference type="ARBA" id="ARBA00022723"/>
    </source>
</evidence>
<dbReference type="InterPro" id="IPR050499">
    <property type="entry name" value="PEP-utilizing_PTS_enzyme"/>
</dbReference>
<evidence type="ECO:0000256" key="9">
    <source>
        <dbReference type="ARBA" id="ARBA00022490"/>
    </source>
</evidence>
<dbReference type="InterPro" id="IPR036637">
    <property type="entry name" value="Phosphohistidine_dom_sf"/>
</dbReference>
<dbReference type="AlphaFoldDB" id="A0A371JFL4"/>
<keyword evidence="21" id="KW-0175">Coiled coil</keyword>
<feature type="domain" description="PEP-utilising enzyme mobile" evidence="22">
    <location>
        <begin position="152"/>
        <end position="224"/>
    </location>
</feature>
<dbReference type="InterPro" id="IPR023151">
    <property type="entry name" value="PEP_util_CS"/>
</dbReference>
<evidence type="ECO:0000256" key="3">
    <source>
        <dbReference type="ARBA" id="ARBA00002728"/>
    </source>
</evidence>
<keyword evidence="26" id="KW-1185">Reference proteome</keyword>
<dbReference type="NCBIfam" id="TIGR01417">
    <property type="entry name" value="PTS_I_fam"/>
    <property type="match status" value="1"/>
</dbReference>
<evidence type="ECO:0000259" key="22">
    <source>
        <dbReference type="Pfam" id="PF00391"/>
    </source>
</evidence>
<evidence type="ECO:0000256" key="6">
    <source>
        <dbReference type="ARBA" id="ARBA00012232"/>
    </source>
</evidence>
<feature type="domain" description="PEP-utilising enzyme C-terminal" evidence="23">
    <location>
        <begin position="250"/>
        <end position="540"/>
    </location>
</feature>
<dbReference type="GO" id="GO:0008965">
    <property type="term" value="F:phosphoenolpyruvate-protein phosphotransferase activity"/>
    <property type="evidence" value="ECO:0007669"/>
    <property type="project" value="UniProtKB-EC"/>
</dbReference>
<dbReference type="Proteomes" id="UP000216411">
    <property type="component" value="Unassembled WGS sequence"/>
</dbReference>
<dbReference type="Pfam" id="PF00391">
    <property type="entry name" value="PEP-utilizers"/>
    <property type="match status" value="1"/>
</dbReference>
<dbReference type="Gene3D" id="3.20.20.60">
    <property type="entry name" value="Phosphoenolpyruvate-binding domains"/>
    <property type="match status" value="1"/>
</dbReference>
<feature type="binding site" evidence="19">
    <location>
        <position position="295"/>
    </location>
    <ligand>
        <name>phosphoenolpyruvate</name>
        <dbReference type="ChEBI" id="CHEBI:58702"/>
    </ligand>
</feature>
<evidence type="ECO:0000256" key="16">
    <source>
        <dbReference type="ARBA" id="ARBA00033235"/>
    </source>
</evidence>
<dbReference type="SUPFAM" id="SSF51621">
    <property type="entry name" value="Phosphoenolpyruvate/pyruvate domain"/>
    <property type="match status" value="1"/>
</dbReference>
<evidence type="ECO:0000256" key="12">
    <source>
        <dbReference type="ARBA" id="ARBA00022683"/>
    </source>
</evidence>
<evidence type="ECO:0000256" key="5">
    <source>
        <dbReference type="ARBA" id="ARBA00007837"/>
    </source>
</evidence>
<organism evidence="25 26">
    <name type="scientific">Lachnotalea glycerini</name>
    <dbReference type="NCBI Taxonomy" id="1763509"/>
    <lineage>
        <taxon>Bacteria</taxon>
        <taxon>Bacillati</taxon>
        <taxon>Bacillota</taxon>
        <taxon>Clostridia</taxon>
        <taxon>Lachnospirales</taxon>
        <taxon>Lachnospiraceae</taxon>
        <taxon>Lachnotalea</taxon>
    </lineage>
</organism>
<feature type="active site" description="Proton donor" evidence="18">
    <location>
        <position position="501"/>
    </location>
</feature>
<comment type="cofactor">
    <cofactor evidence="2 17 20">
        <name>Mg(2+)</name>
        <dbReference type="ChEBI" id="CHEBI:18420"/>
    </cofactor>
</comment>
<dbReference type="PIRSF" id="PIRSF000732">
    <property type="entry name" value="PTS_enzyme_I"/>
    <property type="match status" value="1"/>
</dbReference>
<keyword evidence="10 17" id="KW-0762">Sugar transport</keyword>
<comment type="function">
    <text evidence="3 17">General (non sugar-specific) component of the phosphoenolpyruvate-dependent sugar phosphotransferase system (sugar PTS). This major carbohydrate active-transport system catalyzes the phosphorylation of incoming sugar substrates concomitantly with their translocation across the cell membrane. Enzyme I transfers the phosphoryl group from phosphoenolpyruvate (PEP) to the phosphoryl carrier protein (HPr).</text>
</comment>
<dbReference type="EC" id="2.7.3.9" evidence="6 17"/>
<dbReference type="InterPro" id="IPR008731">
    <property type="entry name" value="PTS_EIN"/>
</dbReference>
<keyword evidence="8 17" id="KW-0813">Transport</keyword>